<name>A0A8T0PAV3_PANVG</name>
<dbReference type="Pfam" id="PF25019">
    <property type="entry name" value="LRR_R13L1-DRL21"/>
    <property type="match status" value="1"/>
</dbReference>
<dbReference type="InterPro" id="IPR056789">
    <property type="entry name" value="LRR_R13L1-DRL21"/>
</dbReference>
<gene>
    <name evidence="2" type="ORF">PVAP13_8NG322856</name>
</gene>
<reference evidence="2" key="1">
    <citation type="submission" date="2020-05" db="EMBL/GenBank/DDBJ databases">
        <title>WGS assembly of Panicum virgatum.</title>
        <authorList>
            <person name="Lovell J.T."/>
            <person name="Jenkins J."/>
            <person name="Shu S."/>
            <person name="Juenger T.E."/>
            <person name="Schmutz J."/>
        </authorList>
    </citation>
    <scope>NUCLEOTIDE SEQUENCE</scope>
    <source>
        <strain evidence="2">AP13</strain>
    </source>
</reference>
<dbReference type="Gene3D" id="3.80.10.10">
    <property type="entry name" value="Ribonuclease Inhibitor"/>
    <property type="match status" value="1"/>
</dbReference>
<dbReference type="Proteomes" id="UP000823388">
    <property type="component" value="Chromosome 8N"/>
</dbReference>
<dbReference type="SUPFAM" id="SSF52058">
    <property type="entry name" value="L domain-like"/>
    <property type="match status" value="1"/>
</dbReference>
<dbReference type="PANTHER" id="PTHR47186:SF48">
    <property type="entry name" value="NB-ARC DOMAIN-CONTAINING PROTEIN"/>
    <property type="match status" value="1"/>
</dbReference>
<proteinExistence type="predicted"/>
<comment type="caution">
    <text evidence="2">The sequence shown here is derived from an EMBL/GenBank/DDBJ whole genome shotgun (WGS) entry which is preliminary data.</text>
</comment>
<sequence>MQKPLPKHICELYHLQILDVRHWNGLNDLPEGMNNLVNLRYLLVPGSGSLHSKISRVGDLEFLQELKEFSVQKKDGFDISQLGNLKEINGSLSILDLENVADKEEAARAGIKQKKHLRTLSLSWGCASASPAAIQEKVMEGLKPHENLAHLTVVNYAGAIPLWLAKNPSLTNLESLHLQDCAAVKLLPPFQTMPFLTTLSLVGLSSLNDFHIDFRSYEKDELELSEIEILKCSALITSIGLHSCKALTKLSINGCGALAKLSIKDCGALTKLSITNCGALASLELEGMPSSDQFDAQYPRMLSTSIWLHLKLTISLANHYGDYL</sequence>
<organism evidence="2 3">
    <name type="scientific">Panicum virgatum</name>
    <name type="common">Blackwell switchgrass</name>
    <dbReference type="NCBI Taxonomy" id="38727"/>
    <lineage>
        <taxon>Eukaryota</taxon>
        <taxon>Viridiplantae</taxon>
        <taxon>Streptophyta</taxon>
        <taxon>Embryophyta</taxon>
        <taxon>Tracheophyta</taxon>
        <taxon>Spermatophyta</taxon>
        <taxon>Magnoliopsida</taxon>
        <taxon>Liliopsida</taxon>
        <taxon>Poales</taxon>
        <taxon>Poaceae</taxon>
        <taxon>PACMAD clade</taxon>
        <taxon>Panicoideae</taxon>
        <taxon>Panicodae</taxon>
        <taxon>Paniceae</taxon>
        <taxon>Panicinae</taxon>
        <taxon>Panicum</taxon>
        <taxon>Panicum sect. Hiantes</taxon>
    </lineage>
</organism>
<dbReference type="InterPro" id="IPR032675">
    <property type="entry name" value="LRR_dom_sf"/>
</dbReference>
<evidence type="ECO:0000313" key="3">
    <source>
        <dbReference type="Proteomes" id="UP000823388"/>
    </source>
</evidence>
<evidence type="ECO:0000259" key="1">
    <source>
        <dbReference type="Pfam" id="PF25019"/>
    </source>
</evidence>
<protein>
    <recommendedName>
        <fullName evidence="1">R13L1/DRL21-like LRR repeat region domain-containing protein</fullName>
    </recommendedName>
</protein>
<dbReference type="EMBL" id="CM029052">
    <property type="protein sequence ID" value="KAG2558933.1"/>
    <property type="molecule type" value="Genomic_DNA"/>
</dbReference>
<feature type="domain" description="R13L1/DRL21-like LRR repeat region" evidence="1">
    <location>
        <begin position="79"/>
        <end position="203"/>
    </location>
</feature>
<accession>A0A8T0PAV3</accession>
<dbReference type="PANTHER" id="PTHR47186">
    <property type="entry name" value="LEUCINE-RICH REPEAT-CONTAINING PROTEIN 57"/>
    <property type="match status" value="1"/>
</dbReference>
<evidence type="ECO:0000313" key="2">
    <source>
        <dbReference type="EMBL" id="KAG2558933.1"/>
    </source>
</evidence>
<dbReference type="AlphaFoldDB" id="A0A8T0PAV3"/>
<keyword evidence="3" id="KW-1185">Reference proteome</keyword>